<evidence type="ECO:0000256" key="3">
    <source>
        <dbReference type="SAM" id="MobiDB-lite"/>
    </source>
</evidence>
<dbReference type="InterPro" id="IPR036028">
    <property type="entry name" value="SH3-like_dom_sf"/>
</dbReference>
<dbReference type="InterPro" id="IPR001452">
    <property type="entry name" value="SH3_domain"/>
</dbReference>
<feature type="compositionally biased region" description="Polar residues" evidence="3">
    <location>
        <begin position="84"/>
        <end position="122"/>
    </location>
</feature>
<keyword evidence="4" id="KW-0812">Transmembrane</keyword>
<keyword evidence="1 2" id="KW-0728">SH3 domain</keyword>
<protein>
    <recommendedName>
        <fullName evidence="5">SH3 domain-containing protein</fullName>
    </recommendedName>
</protein>
<dbReference type="AlphaFoldDB" id="A0AAD6IQ03"/>
<feature type="compositionally biased region" description="Basic and acidic residues" evidence="3">
    <location>
        <begin position="183"/>
        <end position="192"/>
    </location>
</feature>
<dbReference type="PROSITE" id="PS50002">
    <property type="entry name" value="SH3"/>
    <property type="match status" value="1"/>
</dbReference>
<keyword evidence="7" id="KW-1185">Reference proteome</keyword>
<feature type="compositionally biased region" description="Low complexity" evidence="3">
    <location>
        <begin position="392"/>
        <end position="419"/>
    </location>
</feature>
<dbReference type="SUPFAM" id="SSF50044">
    <property type="entry name" value="SH3-domain"/>
    <property type="match status" value="1"/>
</dbReference>
<reference evidence="6" key="1">
    <citation type="submission" date="2023-01" db="EMBL/GenBank/DDBJ databases">
        <title>The chitinases involved in constricting ring structure development in the nematode-trapping fungus Drechslerella dactyloides.</title>
        <authorList>
            <person name="Wang R."/>
            <person name="Zhang L."/>
            <person name="Tang P."/>
            <person name="Li S."/>
            <person name="Liang L."/>
        </authorList>
    </citation>
    <scope>NUCLEOTIDE SEQUENCE</scope>
    <source>
        <strain evidence="6">YMF1.00031</strain>
    </source>
</reference>
<feature type="region of interest" description="Disordered" evidence="3">
    <location>
        <begin position="1"/>
        <end position="21"/>
    </location>
</feature>
<evidence type="ECO:0000313" key="6">
    <source>
        <dbReference type="EMBL" id="KAJ6256289.1"/>
    </source>
</evidence>
<feature type="compositionally biased region" description="Low complexity" evidence="3">
    <location>
        <begin position="292"/>
        <end position="303"/>
    </location>
</feature>
<feature type="compositionally biased region" description="Polar residues" evidence="3">
    <location>
        <begin position="280"/>
        <end position="290"/>
    </location>
</feature>
<feature type="domain" description="SH3" evidence="5">
    <location>
        <begin position="301"/>
        <end position="362"/>
    </location>
</feature>
<organism evidence="6 7">
    <name type="scientific">Drechslerella dactyloides</name>
    <name type="common">Nematode-trapping fungus</name>
    <name type="synonym">Arthrobotrys dactyloides</name>
    <dbReference type="NCBI Taxonomy" id="74499"/>
    <lineage>
        <taxon>Eukaryota</taxon>
        <taxon>Fungi</taxon>
        <taxon>Dikarya</taxon>
        <taxon>Ascomycota</taxon>
        <taxon>Pezizomycotina</taxon>
        <taxon>Orbiliomycetes</taxon>
        <taxon>Orbiliales</taxon>
        <taxon>Orbiliaceae</taxon>
        <taxon>Drechslerella</taxon>
    </lineage>
</organism>
<keyword evidence="4" id="KW-1133">Transmembrane helix</keyword>
<feature type="transmembrane region" description="Helical" evidence="4">
    <location>
        <begin position="150"/>
        <end position="175"/>
    </location>
</feature>
<dbReference type="Pfam" id="PF14604">
    <property type="entry name" value="SH3_9"/>
    <property type="match status" value="1"/>
</dbReference>
<evidence type="ECO:0000259" key="5">
    <source>
        <dbReference type="PROSITE" id="PS50002"/>
    </source>
</evidence>
<feature type="compositionally biased region" description="Pro residues" evidence="3">
    <location>
        <begin position="364"/>
        <end position="378"/>
    </location>
</feature>
<dbReference type="Proteomes" id="UP001221413">
    <property type="component" value="Unassembled WGS sequence"/>
</dbReference>
<comment type="caution">
    <text evidence="6">The sequence shown here is derived from an EMBL/GenBank/DDBJ whole genome shotgun (WGS) entry which is preliminary data.</text>
</comment>
<sequence>MDHSNRIRHIHHLRQRDPQGGTKTVVEVVFVTQDPSSNGDAAGFVTKNSKGQTLTKVVTVSPTNAPKTSPTPASKKPSILAENAQETSRSTLKTSARSPSASSTLVRSSTITHAASQTSAFGSSTTLDSASTLASPSSTEPPRNSAGLTIGAYAGVVGGGVVFILLLIVAVAVFLKRRKNSNYEKPEDEKKLNRMSSFNDRSLDSPVSIPEPKPVALAPAPKLDLRPITQFDDSFLPSSDALRSEDKPTKAPPPALSMGNNKLAAGPFETPEPSPAMSAFSDTSNMSLPIQGTPTGPGPSDSSPVHRVMVDFKPSMADELELHANEVVRLLHEYDDGWALCIRMDRSQQGVCPRTCLSPRPVKPRPPPGSRPGPPPLQTGPSRGPVSPSPFSPVGRPQSPGFSSGSRPQSPRSPGFNRPPMSPKGMPGPPRRPMGPDSRPQSPMNARPPHPLSKVQRDDEIQFHAM</sequence>
<proteinExistence type="predicted"/>
<feature type="compositionally biased region" description="Pro residues" evidence="3">
    <location>
        <begin position="420"/>
        <end position="433"/>
    </location>
</feature>
<accession>A0AAD6IQ03</accession>
<evidence type="ECO:0000256" key="2">
    <source>
        <dbReference type="PROSITE-ProRule" id="PRU00192"/>
    </source>
</evidence>
<evidence type="ECO:0000256" key="4">
    <source>
        <dbReference type="SAM" id="Phobius"/>
    </source>
</evidence>
<feature type="region of interest" description="Disordered" evidence="3">
    <location>
        <begin position="234"/>
        <end position="305"/>
    </location>
</feature>
<evidence type="ECO:0000256" key="1">
    <source>
        <dbReference type="ARBA" id="ARBA00022443"/>
    </source>
</evidence>
<keyword evidence="4" id="KW-0472">Membrane</keyword>
<feature type="compositionally biased region" description="Low complexity" evidence="3">
    <location>
        <begin position="123"/>
        <end position="138"/>
    </location>
</feature>
<feature type="compositionally biased region" description="Low complexity" evidence="3">
    <location>
        <begin position="65"/>
        <end position="78"/>
    </location>
</feature>
<name>A0AAD6IQ03_DREDA</name>
<feature type="region of interest" description="Disordered" evidence="3">
    <location>
        <begin position="59"/>
        <end position="144"/>
    </location>
</feature>
<gene>
    <name evidence="6" type="ORF">Dda_8786</name>
</gene>
<dbReference type="Gene3D" id="2.30.30.40">
    <property type="entry name" value="SH3 Domains"/>
    <property type="match status" value="1"/>
</dbReference>
<feature type="compositionally biased region" description="Basic residues" evidence="3">
    <location>
        <begin position="1"/>
        <end position="14"/>
    </location>
</feature>
<evidence type="ECO:0000313" key="7">
    <source>
        <dbReference type="Proteomes" id="UP001221413"/>
    </source>
</evidence>
<feature type="region of interest" description="Disordered" evidence="3">
    <location>
        <begin position="350"/>
        <end position="466"/>
    </location>
</feature>
<dbReference type="SMART" id="SM00326">
    <property type="entry name" value="SH3"/>
    <property type="match status" value="1"/>
</dbReference>
<dbReference type="EMBL" id="JAQGDS010000013">
    <property type="protein sequence ID" value="KAJ6256289.1"/>
    <property type="molecule type" value="Genomic_DNA"/>
</dbReference>
<feature type="compositionally biased region" description="Basic and acidic residues" evidence="3">
    <location>
        <begin position="455"/>
        <end position="466"/>
    </location>
</feature>
<feature type="region of interest" description="Disordered" evidence="3">
    <location>
        <begin position="183"/>
        <end position="212"/>
    </location>
</feature>